<dbReference type="PRINTS" id="PR00081">
    <property type="entry name" value="GDHRDH"/>
</dbReference>
<protein>
    <submittedName>
        <fullName evidence="2">SDR family NAD(P)-dependent oxidoreductase</fullName>
    </submittedName>
</protein>
<dbReference type="PANTHER" id="PTHR43157">
    <property type="entry name" value="PHOSPHATIDYLINOSITOL-GLYCAN BIOSYNTHESIS CLASS F PROTEIN-RELATED"/>
    <property type="match status" value="1"/>
</dbReference>
<dbReference type="RefSeq" id="WP_168149012.1">
    <property type="nucleotide sequence ID" value="NZ_JAAVXB010000009.1"/>
</dbReference>
<reference evidence="2" key="1">
    <citation type="submission" date="2020-03" db="EMBL/GenBank/DDBJ databases">
        <title>Solimonas marina sp. nov., isolated from deep seawater of the Pacific Ocean.</title>
        <authorList>
            <person name="Liu X."/>
            <person name="Lai Q."/>
            <person name="Sun F."/>
            <person name="Gai Y."/>
            <person name="Li G."/>
            <person name="Shao Z."/>
        </authorList>
    </citation>
    <scope>NUCLEOTIDE SEQUENCE</scope>
    <source>
        <strain evidence="2">C16B3</strain>
    </source>
</reference>
<name>A0A969WE38_9GAMM</name>
<dbReference type="Pfam" id="PF00106">
    <property type="entry name" value="adh_short"/>
    <property type="match status" value="1"/>
</dbReference>
<dbReference type="Proteomes" id="UP000653472">
    <property type="component" value="Unassembled WGS sequence"/>
</dbReference>
<accession>A0A969WE38</accession>
<keyword evidence="1" id="KW-0560">Oxidoreductase</keyword>
<dbReference type="AlphaFoldDB" id="A0A969WE38"/>
<gene>
    <name evidence="2" type="ORF">G7Y82_15315</name>
</gene>
<keyword evidence="3" id="KW-1185">Reference proteome</keyword>
<dbReference type="PANTHER" id="PTHR43157:SF31">
    <property type="entry name" value="PHOSPHATIDYLINOSITOL-GLYCAN BIOSYNTHESIS CLASS F PROTEIN"/>
    <property type="match status" value="1"/>
</dbReference>
<organism evidence="2 3">
    <name type="scientific">Solimonas marina</name>
    <dbReference type="NCBI Taxonomy" id="2714601"/>
    <lineage>
        <taxon>Bacteria</taxon>
        <taxon>Pseudomonadati</taxon>
        <taxon>Pseudomonadota</taxon>
        <taxon>Gammaproteobacteria</taxon>
        <taxon>Nevskiales</taxon>
        <taxon>Nevskiaceae</taxon>
        <taxon>Solimonas</taxon>
    </lineage>
</organism>
<dbReference type="GO" id="GO:0016491">
    <property type="term" value="F:oxidoreductase activity"/>
    <property type="evidence" value="ECO:0007669"/>
    <property type="project" value="UniProtKB-KW"/>
</dbReference>
<dbReference type="InterPro" id="IPR002347">
    <property type="entry name" value="SDR_fam"/>
</dbReference>
<comment type="caution">
    <text evidence="2">The sequence shown here is derived from an EMBL/GenBank/DDBJ whole genome shotgun (WGS) entry which is preliminary data.</text>
</comment>
<dbReference type="Gene3D" id="3.40.50.720">
    <property type="entry name" value="NAD(P)-binding Rossmann-like Domain"/>
    <property type="match status" value="1"/>
</dbReference>
<dbReference type="InterPro" id="IPR036291">
    <property type="entry name" value="NAD(P)-bd_dom_sf"/>
</dbReference>
<evidence type="ECO:0000313" key="2">
    <source>
        <dbReference type="EMBL" id="NKF23686.1"/>
    </source>
</evidence>
<dbReference type="EMBL" id="JAAVXB010000009">
    <property type="protein sequence ID" value="NKF23686.1"/>
    <property type="molecule type" value="Genomic_DNA"/>
</dbReference>
<dbReference type="NCBIfam" id="NF004846">
    <property type="entry name" value="PRK06197.1"/>
    <property type="match status" value="1"/>
</dbReference>
<proteinExistence type="predicted"/>
<dbReference type="SUPFAM" id="SSF51735">
    <property type="entry name" value="NAD(P)-binding Rossmann-fold domains"/>
    <property type="match status" value="1"/>
</dbReference>
<sequence>MPSPTPWSQTDIPPLAGQTVLVTGANRGLGLVLASQFAMHGAHVVVAGRDMAKLALAVASIRNGAPRADVEPMSIDMADLASIRRFADKFAATHGKLDVLCHNAAAIMVPHGRTVDGFESHIGTNHLGPFALTGLLLDSLRAAPAARIVSTGSLAHRMSSGLDLDDSDYARRRYKEMDAYGASKIAALSFTFELDRRLRRAQLPIRAVAAHPGYTATNTDLGNAFIRLSTKLFAQSPAIGALPMLYAATAPDVRSGEYFGPSGFKELRGAPRRVQASETASDATLGARLWNWSQAATGVHYLDAATSPA</sequence>
<evidence type="ECO:0000313" key="3">
    <source>
        <dbReference type="Proteomes" id="UP000653472"/>
    </source>
</evidence>
<evidence type="ECO:0000256" key="1">
    <source>
        <dbReference type="ARBA" id="ARBA00023002"/>
    </source>
</evidence>